<sequence>MFVNRKKAFMSRMFDNSVEINLPGPPSRRKHACEMPRKMMVTYGCTWISVGNLTKLAKRYRQMHISFAQPDTANDLNPQELRDVYVVARPDRWSHAFTDPGSPCYWSLYCDGHYYHIEKGDKSVRITLGDDDYSEQSQKKFIPGGPQIPPFIAYHFGKTDYSPQQIHGVAVWVIDQMVQDDLSETNYGHFVSGLAVRIICAPRNSTVLMGNMMQIWAQDQFLRAAGPDSVVPNGFYTGSRLVGPTEKIDTFCARKSLRHKVEIDARQLAVCWFDGLQGFIPSDIPETHRFIRGWKVATQSNITKTVESTLELEKRTLRRSSNINEQPCMAVIIGLRDSLCNDNPQFTLEWLFLTGFWLGAKIPKDLETVHCFSSLYYIRSKRSMTEEGNM</sequence>
<comment type="caution">
    <text evidence="1">The sequence shown here is derived from an EMBL/GenBank/DDBJ whole genome shotgun (WGS) entry which is preliminary data.</text>
</comment>
<proteinExistence type="predicted"/>
<dbReference type="Proteomes" id="UP001219568">
    <property type="component" value="Unassembled WGS sequence"/>
</dbReference>
<organism evidence="1 2">
    <name type="scientific">Penicillium canescens</name>
    <dbReference type="NCBI Taxonomy" id="5083"/>
    <lineage>
        <taxon>Eukaryota</taxon>
        <taxon>Fungi</taxon>
        <taxon>Dikarya</taxon>
        <taxon>Ascomycota</taxon>
        <taxon>Pezizomycotina</taxon>
        <taxon>Eurotiomycetes</taxon>
        <taxon>Eurotiomycetidae</taxon>
        <taxon>Eurotiales</taxon>
        <taxon>Aspergillaceae</taxon>
        <taxon>Penicillium</taxon>
    </lineage>
</organism>
<evidence type="ECO:0000313" key="1">
    <source>
        <dbReference type="EMBL" id="KAJ6027117.1"/>
    </source>
</evidence>
<dbReference type="AlphaFoldDB" id="A0AAD6N3J1"/>
<keyword evidence="2" id="KW-1185">Reference proteome</keyword>
<reference evidence="1" key="2">
    <citation type="submission" date="2023-01" db="EMBL/GenBank/DDBJ databases">
        <authorList>
            <person name="Petersen C."/>
        </authorList>
    </citation>
    <scope>NUCLEOTIDE SEQUENCE</scope>
    <source>
        <strain evidence="1">IBT 15450</strain>
    </source>
</reference>
<reference evidence="1" key="1">
    <citation type="journal article" date="2023" name="IMA Fungus">
        <title>Comparative genomic study of the Penicillium genus elucidates a diverse pangenome and 15 lateral gene transfer events.</title>
        <authorList>
            <person name="Petersen C."/>
            <person name="Sorensen T."/>
            <person name="Nielsen M.R."/>
            <person name="Sondergaard T.E."/>
            <person name="Sorensen J.L."/>
            <person name="Fitzpatrick D.A."/>
            <person name="Frisvad J.C."/>
            <person name="Nielsen K.L."/>
        </authorList>
    </citation>
    <scope>NUCLEOTIDE SEQUENCE</scope>
    <source>
        <strain evidence="1">IBT 15450</strain>
    </source>
</reference>
<gene>
    <name evidence="1" type="ORF">N7460_011934</name>
</gene>
<dbReference type="EMBL" id="JAQJZL010000015">
    <property type="protein sequence ID" value="KAJ6027117.1"/>
    <property type="molecule type" value="Genomic_DNA"/>
</dbReference>
<accession>A0AAD6N3J1</accession>
<protein>
    <submittedName>
        <fullName evidence="1">Uncharacterized protein</fullName>
    </submittedName>
</protein>
<evidence type="ECO:0000313" key="2">
    <source>
        <dbReference type="Proteomes" id="UP001219568"/>
    </source>
</evidence>
<name>A0AAD6N3J1_PENCN</name>